<accession>A0A183DXA1</accession>
<proteinExistence type="predicted"/>
<gene>
    <name evidence="3" type="ORF">GPUH_LOCUS13344</name>
</gene>
<name>A0A183DXA1_9BILA</name>
<dbReference type="EMBL" id="UYRT01080131">
    <property type="protein sequence ID" value="VDN22101.1"/>
    <property type="molecule type" value="Genomic_DNA"/>
</dbReference>
<reference evidence="3 4" key="2">
    <citation type="submission" date="2018-11" db="EMBL/GenBank/DDBJ databases">
        <authorList>
            <consortium name="Pathogen Informatics"/>
        </authorList>
    </citation>
    <scope>NUCLEOTIDE SEQUENCE [LARGE SCALE GENOMIC DNA]</scope>
</reference>
<dbReference type="WBParaSite" id="GPUH_0001335701-mRNA-1">
    <property type="protein sequence ID" value="GPUH_0001335701-mRNA-1"/>
    <property type="gene ID" value="GPUH_0001335701"/>
</dbReference>
<evidence type="ECO:0000313" key="5">
    <source>
        <dbReference type="WBParaSite" id="GPUH_0001335701-mRNA-1"/>
    </source>
</evidence>
<evidence type="ECO:0000313" key="3">
    <source>
        <dbReference type="EMBL" id="VDN22101.1"/>
    </source>
</evidence>
<evidence type="ECO:0000256" key="1">
    <source>
        <dbReference type="SAM" id="Coils"/>
    </source>
</evidence>
<dbReference type="AlphaFoldDB" id="A0A183DXA1"/>
<dbReference type="Proteomes" id="UP000271098">
    <property type="component" value="Unassembled WGS sequence"/>
</dbReference>
<dbReference type="OrthoDB" id="10255522at2759"/>
<feature type="compositionally biased region" description="Basic and acidic residues" evidence="2">
    <location>
        <begin position="10"/>
        <end position="20"/>
    </location>
</feature>
<feature type="region of interest" description="Disordered" evidence="2">
    <location>
        <begin position="1"/>
        <end position="24"/>
    </location>
</feature>
<feature type="coiled-coil region" evidence="1">
    <location>
        <begin position="67"/>
        <end position="115"/>
    </location>
</feature>
<dbReference type="Gene3D" id="1.20.1260.80">
    <property type="match status" value="1"/>
</dbReference>
<keyword evidence="4" id="KW-1185">Reference proteome</keyword>
<reference evidence="5" key="1">
    <citation type="submission" date="2016-06" db="UniProtKB">
        <authorList>
            <consortium name="WormBaseParasite"/>
        </authorList>
    </citation>
    <scope>IDENTIFICATION</scope>
</reference>
<evidence type="ECO:0000313" key="4">
    <source>
        <dbReference type="Proteomes" id="UP000271098"/>
    </source>
</evidence>
<protein>
    <submittedName>
        <fullName evidence="5">Transposase</fullName>
    </submittedName>
</protein>
<sequence length="174" mass="20116">MFSVVLTSTEQRHQRLEQHQRTSTATDIGDIERRALRNERFVLDCSSGRIRCSPLGEFIGLQRWTKLAWTRKQLNQVRKQLDQVRKQLDQVRKQLDQVRKQLDQVRKQLDQAIRKQLEATDPEVAGRSHRGAGVHVYTLLFDLHYNANDTRGIVIGTKVLLDIGGDSDQSTKED</sequence>
<keyword evidence="1" id="KW-0175">Coiled coil</keyword>
<organism evidence="5">
    <name type="scientific">Gongylonema pulchrum</name>
    <dbReference type="NCBI Taxonomy" id="637853"/>
    <lineage>
        <taxon>Eukaryota</taxon>
        <taxon>Metazoa</taxon>
        <taxon>Ecdysozoa</taxon>
        <taxon>Nematoda</taxon>
        <taxon>Chromadorea</taxon>
        <taxon>Rhabditida</taxon>
        <taxon>Spirurina</taxon>
        <taxon>Spiruromorpha</taxon>
        <taxon>Spiruroidea</taxon>
        <taxon>Gongylonematidae</taxon>
        <taxon>Gongylonema</taxon>
    </lineage>
</organism>
<evidence type="ECO:0000256" key="2">
    <source>
        <dbReference type="SAM" id="MobiDB-lite"/>
    </source>
</evidence>